<keyword evidence="9 10" id="KW-0998">Cell outer membrane</keyword>
<protein>
    <submittedName>
        <fullName evidence="15">TonB-dependent siderophore receptor</fullName>
    </submittedName>
</protein>
<dbReference type="Pfam" id="PF07715">
    <property type="entry name" value="Plug"/>
    <property type="match status" value="1"/>
</dbReference>
<dbReference type="InterPro" id="IPR010105">
    <property type="entry name" value="TonB_sidphr_rcpt"/>
</dbReference>
<evidence type="ECO:0000256" key="3">
    <source>
        <dbReference type="ARBA" id="ARBA00022448"/>
    </source>
</evidence>
<comment type="similarity">
    <text evidence="2 10 11">Belongs to the TonB-dependent receptor family.</text>
</comment>
<keyword evidence="16" id="KW-1185">Reference proteome</keyword>
<feature type="domain" description="TonB-dependent receptor-like beta-barrel" evidence="13">
    <location>
        <begin position="264"/>
        <end position="706"/>
    </location>
</feature>
<reference evidence="15 16" key="1">
    <citation type="submission" date="2021-04" db="EMBL/GenBank/DDBJ databases">
        <title>The complete genome sequence of Neokomagataea sp. TBRC 2177.</title>
        <authorList>
            <person name="Charoenyingcharoen P."/>
            <person name="Yukphan P."/>
        </authorList>
    </citation>
    <scope>NUCLEOTIDE SEQUENCE [LARGE SCALE GENOMIC DNA]</scope>
    <source>
        <strain evidence="15 16">TBRC 2177</strain>
    </source>
</reference>
<accession>A0ABS5E3S4</accession>
<evidence type="ECO:0000256" key="1">
    <source>
        <dbReference type="ARBA" id="ARBA00004571"/>
    </source>
</evidence>
<keyword evidence="4 10" id="KW-1134">Transmembrane beta strand</keyword>
<dbReference type="EMBL" id="JAGRQH010000001">
    <property type="protein sequence ID" value="MBR0558549.1"/>
    <property type="molecule type" value="Genomic_DNA"/>
</dbReference>
<dbReference type="Pfam" id="PF00593">
    <property type="entry name" value="TonB_dep_Rec_b-barrel"/>
    <property type="match status" value="1"/>
</dbReference>
<evidence type="ECO:0000256" key="8">
    <source>
        <dbReference type="ARBA" id="ARBA00023170"/>
    </source>
</evidence>
<dbReference type="Proteomes" id="UP000677812">
    <property type="component" value="Unassembled WGS sequence"/>
</dbReference>
<evidence type="ECO:0000259" key="14">
    <source>
        <dbReference type="Pfam" id="PF07715"/>
    </source>
</evidence>
<organism evidence="15 16">
    <name type="scientific">Neokomagataea anthophila</name>
    <dbReference type="NCBI Taxonomy" id="2826925"/>
    <lineage>
        <taxon>Bacteria</taxon>
        <taxon>Pseudomonadati</taxon>
        <taxon>Pseudomonadota</taxon>
        <taxon>Alphaproteobacteria</taxon>
        <taxon>Acetobacterales</taxon>
        <taxon>Acetobacteraceae</taxon>
        <taxon>Neokomagataea</taxon>
    </lineage>
</organism>
<comment type="caution">
    <text evidence="15">The sequence shown here is derived from an EMBL/GenBank/DDBJ whole genome shotgun (WGS) entry which is preliminary data.</text>
</comment>
<dbReference type="Gene3D" id="2.170.130.10">
    <property type="entry name" value="TonB-dependent receptor, plug domain"/>
    <property type="match status" value="1"/>
</dbReference>
<evidence type="ECO:0000256" key="6">
    <source>
        <dbReference type="ARBA" id="ARBA00023077"/>
    </source>
</evidence>
<feature type="chain" id="PRO_5047212324" evidence="12">
    <location>
        <begin position="25"/>
        <end position="738"/>
    </location>
</feature>
<dbReference type="InterPro" id="IPR012910">
    <property type="entry name" value="Plug_dom"/>
</dbReference>
<dbReference type="NCBIfam" id="TIGR01783">
    <property type="entry name" value="TonB-siderophor"/>
    <property type="match status" value="1"/>
</dbReference>
<evidence type="ECO:0000313" key="15">
    <source>
        <dbReference type="EMBL" id="MBR0558549.1"/>
    </source>
</evidence>
<dbReference type="PANTHER" id="PTHR32552:SF74">
    <property type="entry name" value="HYDROXAMATE SIDEROPHORE RECEPTOR FHUE"/>
    <property type="match status" value="1"/>
</dbReference>
<dbReference type="InterPro" id="IPR037066">
    <property type="entry name" value="Plug_dom_sf"/>
</dbReference>
<evidence type="ECO:0000256" key="5">
    <source>
        <dbReference type="ARBA" id="ARBA00022692"/>
    </source>
</evidence>
<dbReference type="InterPro" id="IPR036942">
    <property type="entry name" value="Beta-barrel_TonB_sf"/>
</dbReference>
<keyword evidence="6 11" id="KW-0798">TonB box</keyword>
<evidence type="ECO:0000256" key="10">
    <source>
        <dbReference type="PROSITE-ProRule" id="PRU01360"/>
    </source>
</evidence>
<dbReference type="InterPro" id="IPR039426">
    <property type="entry name" value="TonB-dep_rcpt-like"/>
</dbReference>
<dbReference type="SUPFAM" id="SSF56935">
    <property type="entry name" value="Porins"/>
    <property type="match status" value="1"/>
</dbReference>
<evidence type="ECO:0000313" key="16">
    <source>
        <dbReference type="Proteomes" id="UP000677812"/>
    </source>
</evidence>
<keyword evidence="7 10" id="KW-0472">Membrane</keyword>
<evidence type="ECO:0000256" key="2">
    <source>
        <dbReference type="ARBA" id="ARBA00009810"/>
    </source>
</evidence>
<gene>
    <name evidence="15" type="ORF">KB213_00540</name>
</gene>
<dbReference type="PROSITE" id="PS52016">
    <property type="entry name" value="TONB_DEPENDENT_REC_3"/>
    <property type="match status" value="1"/>
</dbReference>
<keyword evidence="3 10" id="KW-0813">Transport</keyword>
<proteinExistence type="inferred from homology"/>
<keyword evidence="8 15" id="KW-0675">Receptor</keyword>
<feature type="domain" description="TonB-dependent receptor plug" evidence="14">
    <location>
        <begin position="82"/>
        <end position="179"/>
    </location>
</feature>
<dbReference type="PANTHER" id="PTHR32552">
    <property type="entry name" value="FERRICHROME IRON RECEPTOR-RELATED"/>
    <property type="match status" value="1"/>
</dbReference>
<comment type="subcellular location">
    <subcellularLocation>
        <location evidence="1 10">Cell outer membrane</location>
        <topology evidence="1 10">Multi-pass membrane protein</topology>
    </subcellularLocation>
</comment>
<dbReference type="RefSeq" id="WP_211679879.1">
    <property type="nucleotide sequence ID" value="NZ_JAGRQH010000001.1"/>
</dbReference>
<evidence type="ECO:0000256" key="7">
    <source>
        <dbReference type="ARBA" id="ARBA00023136"/>
    </source>
</evidence>
<evidence type="ECO:0000256" key="11">
    <source>
        <dbReference type="RuleBase" id="RU003357"/>
    </source>
</evidence>
<dbReference type="Gene3D" id="2.40.170.20">
    <property type="entry name" value="TonB-dependent receptor, beta-barrel domain"/>
    <property type="match status" value="1"/>
</dbReference>
<evidence type="ECO:0000256" key="4">
    <source>
        <dbReference type="ARBA" id="ARBA00022452"/>
    </source>
</evidence>
<keyword evidence="12" id="KW-0732">Signal</keyword>
<dbReference type="CDD" id="cd01347">
    <property type="entry name" value="ligand_gated_channel"/>
    <property type="match status" value="1"/>
</dbReference>
<dbReference type="InterPro" id="IPR000531">
    <property type="entry name" value="Beta-barrel_TonB"/>
</dbReference>
<keyword evidence="5 10" id="KW-0812">Transmembrane</keyword>
<evidence type="ECO:0000256" key="9">
    <source>
        <dbReference type="ARBA" id="ARBA00023237"/>
    </source>
</evidence>
<sequence length="738" mass="80629">MRLHGGLWMMLVSASALWPLASLAGDAVPVTTAKKISQKATASEPQSVEQLLVLGRRLKAETDGTGTYTVPAVSMNKMLMRVRDVPQSISVLSSQQMKDQNLFSVDTALRQVAGVNVNLYGDGTAGFTSRGFGLQPQYDGVAAANGLAWAQQFDLAIYDRLEVMRGPDGIFQGSAPPGGSVNFVRKRPTDQFSGNASYSYGSWNNNHATLDIGGPVARSRYVSARLVVAGTDRGFFYDNGRDRRWTIYGVTDIRPTVNDTVTLSVASQSNETRRFMGLPRGADGSDLNYARSTWVGAKLNNAHAPMTELSAQWEHIFAHGWRALVNGRHRSSDTVLQYAYLGTWNAATQRGNAILANTKYSEVNNGVDGYVTGPVRLFGQTHHLMFGANYDRYIYNGSGATLTSTTSAALRNVSLAGMEGISSALLPTITRQSYQPMTQWGVYGQAHIKPVESVSITLGGRVSGYVSKSQTRRPVTLPMTTSIDQSGILLPYIGATWSVLKNISFYVSYVSTFQPQSAWTLAGSQLQPIRGKQLEGGVKGDFFHHALSVSVAGFRINNQHEGVYLSSVNSICGPSGTSDCYASTGKTRSQGAEVEVIGRPLQGWDVSGSYTYNDNHIVNDGTPQDAGLVYAPNSPRNLWKLWTHYRFEPHAGAEKNIWSVGGGFNAQSSTFGNSRLVTQRGYVVASAQVGYQWNRYLAMTGTINNLSNTRYYERLGNTRFYNYYGAPRSYMLTLRSDF</sequence>
<evidence type="ECO:0000256" key="12">
    <source>
        <dbReference type="SAM" id="SignalP"/>
    </source>
</evidence>
<feature type="signal peptide" evidence="12">
    <location>
        <begin position="1"/>
        <end position="24"/>
    </location>
</feature>
<name>A0ABS5E3S4_9PROT</name>
<evidence type="ECO:0000259" key="13">
    <source>
        <dbReference type="Pfam" id="PF00593"/>
    </source>
</evidence>